<keyword evidence="1" id="KW-1185">Reference proteome</keyword>
<dbReference type="WBParaSite" id="L893_g25511.t1">
    <property type="protein sequence ID" value="L893_g25511.t1"/>
    <property type="gene ID" value="L893_g25511"/>
</dbReference>
<reference evidence="2" key="1">
    <citation type="submission" date="2016-11" db="UniProtKB">
        <authorList>
            <consortium name="WormBaseParasite"/>
        </authorList>
    </citation>
    <scope>IDENTIFICATION</scope>
</reference>
<name>A0A1I7ZED3_9BILA</name>
<evidence type="ECO:0000313" key="2">
    <source>
        <dbReference type="WBParaSite" id="L893_g25511.t1"/>
    </source>
</evidence>
<dbReference type="Proteomes" id="UP000095287">
    <property type="component" value="Unplaced"/>
</dbReference>
<dbReference type="AlphaFoldDB" id="A0A1I7ZED3"/>
<proteinExistence type="predicted"/>
<protein>
    <submittedName>
        <fullName evidence="2">F-box C protein</fullName>
    </submittedName>
</protein>
<evidence type="ECO:0000313" key="1">
    <source>
        <dbReference type="Proteomes" id="UP000095287"/>
    </source>
</evidence>
<sequence length="415" mass="47492">MDSVPPIFVESVCVLLNHKSRQASGKIDSMWGQVSLFTLQKIYTLRIFVDETEEKLYAVARAPVSNRMVPFDSVDLKFITNFHISTPKNLGVLDSFTSSGPPQKQDFLCAMTRKIANNHMDLVPPIFVESVSLLSNHKSLQASGKIDFMWGQASLFTLQKIYTLRVFVDETEEKLYAVARAPISNRMVPLHSVDLKFITNFHISTHNNLGVLSEKWKEITFNELQRLIHFIRPTTETRLPVRHDKGCCNKLNLEHSGQITRNLLSFPLPVDTVDLLIREQEFLPVAEEFFQNSGPLYSITIWCGNFALNQSTVDALIENFVPVDGGNFALYGNTRFTKEQLERLILKCEMSVKKVRLRIHPKCSTWSFDFDKYYSKRKAEKNRITSARNGALLKVRMRSCTDGHVVLQWGVISRK</sequence>
<organism evidence="1 2">
    <name type="scientific">Steinernema glaseri</name>
    <dbReference type="NCBI Taxonomy" id="37863"/>
    <lineage>
        <taxon>Eukaryota</taxon>
        <taxon>Metazoa</taxon>
        <taxon>Ecdysozoa</taxon>
        <taxon>Nematoda</taxon>
        <taxon>Chromadorea</taxon>
        <taxon>Rhabditida</taxon>
        <taxon>Tylenchina</taxon>
        <taxon>Panagrolaimomorpha</taxon>
        <taxon>Strongyloidoidea</taxon>
        <taxon>Steinernematidae</taxon>
        <taxon>Steinernema</taxon>
    </lineage>
</organism>
<accession>A0A1I7ZED3</accession>